<evidence type="ECO:0008006" key="10">
    <source>
        <dbReference type="Google" id="ProtNLM"/>
    </source>
</evidence>
<evidence type="ECO:0000256" key="4">
    <source>
        <dbReference type="PROSITE-ProRule" id="PRU00449"/>
    </source>
</evidence>
<feature type="compositionally biased region" description="Basic residues" evidence="5">
    <location>
        <begin position="225"/>
        <end position="242"/>
    </location>
</feature>
<dbReference type="GO" id="GO:0008270">
    <property type="term" value="F:zinc ion binding"/>
    <property type="evidence" value="ECO:0007669"/>
    <property type="project" value="UniProtKB-KW"/>
</dbReference>
<dbReference type="Pfam" id="PF00240">
    <property type="entry name" value="ubiquitin"/>
    <property type="match status" value="1"/>
</dbReference>
<keyword evidence="3" id="KW-0862">Zinc</keyword>
<evidence type="ECO:0000313" key="8">
    <source>
        <dbReference type="EMBL" id="PNF25107.1"/>
    </source>
</evidence>
<gene>
    <name evidence="8" type="ORF">B7P43_G02040</name>
</gene>
<dbReference type="Gene3D" id="4.10.1110.10">
    <property type="entry name" value="AN1-like Zinc finger"/>
    <property type="match status" value="1"/>
</dbReference>
<protein>
    <recommendedName>
        <fullName evidence="10">AN1-type zinc finger protein 4</fullName>
    </recommendedName>
</protein>
<evidence type="ECO:0000313" key="9">
    <source>
        <dbReference type="Proteomes" id="UP000235965"/>
    </source>
</evidence>
<dbReference type="Proteomes" id="UP000235965">
    <property type="component" value="Unassembled WGS sequence"/>
</dbReference>
<dbReference type="PRINTS" id="PR00348">
    <property type="entry name" value="UBIQUITIN"/>
</dbReference>
<dbReference type="InterPro" id="IPR029071">
    <property type="entry name" value="Ubiquitin-like_domsf"/>
</dbReference>
<feature type="compositionally biased region" description="Low complexity" evidence="5">
    <location>
        <begin position="345"/>
        <end position="354"/>
    </location>
</feature>
<dbReference type="Pfam" id="PF01428">
    <property type="entry name" value="zf-AN1"/>
    <property type="match status" value="1"/>
</dbReference>
<dbReference type="SMART" id="SM00154">
    <property type="entry name" value="ZnF_AN1"/>
    <property type="match status" value="1"/>
</dbReference>
<organism evidence="8 9">
    <name type="scientific">Cryptotermes secundus</name>
    <dbReference type="NCBI Taxonomy" id="105785"/>
    <lineage>
        <taxon>Eukaryota</taxon>
        <taxon>Metazoa</taxon>
        <taxon>Ecdysozoa</taxon>
        <taxon>Arthropoda</taxon>
        <taxon>Hexapoda</taxon>
        <taxon>Insecta</taxon>
        <taxon>Pterygota</taxon>
        <taxon>Neoptera</taxon>
        <taxon>Polyneoptera</taxon>
        <taxon>Dictyoptera</taxon>
        <taxon>Blattodea</taxon>
        <taxon>Blattoidea</taxon>
        <taxon>Termitoidae</taxon>
        <taxon>Kalotermitidae</taxon>
        <taxon>Cryptotermitinae</taxon>
        <taxon>Cryptotermes</taxon>
    </lineage>
</organism>
<dbReference type="InterPro" id="IPR035896">
    <property type="entry name" value="AN1-like_Znf"/>
</dbReference>
<dbReference type="EMBL" id="NEVH01016943">
    <property type="protein sequence ID" value="PNF25107.1"/>
    <property type="molecule type" value="Genomic_DNA"/>
</dbReference>
<keyword evidence="1" id="KW-0479">Metal-binding</keyword>
<feature type="domain" description="Ubiquitin-like" evidence="6">
    <location>
        <begin position="20"/>
        <end position="95"/>
    </location>
</feature>
<evidence type="ECO:0000256" key="3">
    <source>
        <dbReference type="ARBA" id="ARBA00022833"/>
    </source>
</evidence>
<dbReference type="Gene3D" id="3.10.20.90">
    <property type="entry name" value="Phosphatidylinositol 3-kinase Catalytic Subunit, Chain A, domain 1"/>
    <property type="match status" value="1"/>
</dbReference>
<feature type="region of interest" description="Disordered" evidence="5">
    <location>
        <begin position="345"/>
        <end position="366"/>
    </location>
</feature>
<dbReference type="PROSITE" id="PS51039">
    <property type="entry name" value="ZF_AN1"/>
    <property type="match status" value="1"/>
</dbReference>
<dbReference type="SMART" id="SM00213">
    <property type="entry name" value="UBQ"/>
    <property type="match status" value="1"/>
</dbReference>
<dbReference type="InterPro" id="IPR019956">
    <property type="entry name" value="Ubiquitin_dom"/>
</dbReference>
<dbReference type="InParanoid" id="A0A2J7Q941"/>
<dbReference type="STRING" id="105785.A0A2J7Q941"/>
<evidence type="ECO:0000256" key="5">
    <source>
        <dbReference type="SAM" id="MobiDB-lite"/>
    </source>
</evidence>
<evidence type="ECO:0000256" key="2">
    <source>
        <dbReference type="ARBA" id="ARBA00022771"/>
    </source>
</evidence>
<feature type="domain" description="AN1-type" evidence="7">
    <location>
        <begin position="652"/>
        <end position="699"/>
    </location>
</feature>
<proteinExistence type="predicted"/>
<keyword evidence="9" id="KW-1185">Reference proteome</keyword>
<keyword evidence="2 4" id="KW-0863">Zinc-finger</keyword>
<evidence type="ECO:0000259" key="7">
    <source>
        <dbReference type="PROSITE" id="PS51039"/>
    </source>
</evidence>
<evidence type="ECO:0000256" key="1">
    <source>
        <dbReference type="ARBA" id="ARBA00022723"/>
    </source>
</evidence>
<dbReference type="InterPro" id="IPR000626">
    <property type="entry name" value="Ubiquitin-like_dom"/>
</dbReference>
<dbReference type="CDD" id="cd01802">
    <property type="entry name" value="Ubl_ZFAND4"/>
    <property type="match status" value="1"/>
</dbReference>
<dbReference type="OrthoDB" id="756206at2759"/>
<accession>A0A2J7Q941</accession>
<sequence>MSHNGYQPAFHSSLHQEGTMELYIETLTGTAFEMTVSPFDTVMSIKSKIQRVEGIPVSHQHLLYNFQELDDSACLIDYAIQDGATLKLVLSMRGGPISTRHLPPEQELAWKELREFVESNREDMFEHLPPGCRVTVLVFREGDQVNLFRVIENEDGTYSPLSESWSGSSIRNLFAEDEPEEAERRLQENSVTMGKMQELRTRMEKLSLQKKPKKPSARVLSGKRPLLHNRRGTPRPHHNHKGRSPEHIEVPQTKGQSNILQLPPIIKSEINLTSASSCRRHNGGNYLATSSLLQAQNQLQARRNRDVGTKFSDAVSEHDNNSVLTMNKHGRRGSQQNTLPAIVSSSVPLSGSKSTRNSGHLDMKQRQNSEYGHRIGIVSGSCSEKTKSSMEDLSLGSSQGVSVISTPNIAIVEEENDSAAGKNEHFSPPNHIIIPSKEATTFTVSQIHQERIRTPVSSSQNRYRVSQLILDDDRPRTSPDELTQQQKAAQELCAILSDTKWHRQGQQHRVHYSNSQLEMLGDLPVEQRKNENDPKDFLHLEKRPEINLTLPPQPSLIDVTTQSPRYGRRSVMLPSAKKHDRIECDLPTMHHQAEINRDAHSLRQSRRQLPSGQGTLLHATQKMIGELGETPLSLTQELDPQSLPLVSTKKQSTVRSRCAVCRKRLNITNVYTCRCEKHFCATHRYSELHNCTFDYKTDGRKILEQTNPLVTAPKLPKI</sequence>
<dbReference type="AlphaFoldDB" id="A0A2J7Q941"/>
<reference evidence="8 9" key="1">
    <citation type="submission" date="2017-12" db="EMBL/GenBank/DDBJ databases">
        <title>Hemimetabolous genomes reveal molecular basis of termite eusociality.</title>
        <authorList>
            <person name="Harrison M.C."/>
            <person name="Jongepier E."/>
            <person name="Robertson H.M."/>
            <person name="Arning N."/>
            <person name="Bitard-Feildel T."/>
            <person name="Chao H."/>
            <person name="Childers C.P."/>
            <person name="Dinh H."/>
            <person name="Doddapaneni H."/>
            <person name="Dugan S."/>
            <person name="Gowin J."/>
            <person name="Greiner C."/>
            <person name="Han Y."/>
            <person name="Hu H."/>
            <person name="Hughes D.S.T."/>
            <person name="Huylmans A.-K."/>
            <person name="Kemena C."/>
            <person name="Kremer L.P.M."/>
            <person name="Lee S.L."/>
            <person name="Lopez-Ezquerra A."/>
            <person name="Mallet L."/>
            <person name="Monroy-Kuhn J.M."/>
            <person name="Moser A."/>
            <person name="Murali S.C."/>
            <person name="Muzny D.M."/>
            <person name="Otani S."/>
            <person name="Piulachs M.-D."/>
            <person name="Poelchau M."/>
            <person name="Qu J."/>
            <person name="Schaub F."/>
            <person name="Wada-Katsumata A."/>
            <person name="Worley K.C."/>
            <person name="Xie Q."/>
            <person name="Ylla G."/>
            <person name="Poulsen M."/>
            <person name="Gibbs R.A."/>
            <person name="Schal C."/>
            <person name="Richards S."/>
            <person name="Belles X."/>
            <person name="Korb J."/>
            <person name="Bornberg-Bauer E."/>
        </authorList>
    </citation>
    <scope>NUCLEOTIDE SEQUENCE [LARGE SCALE GENOMIC DNA]</scope>
    <source>
        <tissue evidence="8">Whole body</tissue>
    </source>
</reference>
<dbReference type="PANTHER" id="PTHR46728:SF1">
    <property type="entry name" value="AN1-TYPE ZINC FINGER PROTEIN 4"/>
    <property type="match status" value="1"/>
</dbReference>
<dbReference type="InterPro" id="IPR053061">
    <property type="entry name" value="AN1-type_zinc_finger"/>
</dbReference>
<dbReference type="SUPFAM" id="SSF118310">
    <property type="entry name" value="AN1-like Zinc finger"/>
    <property type="match status" value="1"/>
</dbReference>
<dbReference type="SUPFAM" id="SSF54236">
    <property type="entry name" value="Ubiquitin-like"/>
    <property type="match status" value="1"/>
</dbReference>
<feature type="region of interest" description="Disordered" evidence="5">
    <location>
        <begin position="205"/>
        <end position="255"/>
    </location>
</feature>
<comment type="caution">
    <text evidence="8">The sequence shown here is derived from an EMBL/GenBank/DDBJ whole genome shotgun (WGS) entry which is preliminary data.</text>
</comment>
<evidence type="ECO:0000259" key="6">
    <source>
        <dbReference type="PROSITE" id="PS50053"/>
    </source>
</evidence>
<dbReference type="PANTHER" id="PTHR46728">
    <property type="entry name" value="AN1-TYPE ZINC FINGER PROTEIN 4"/>
    <property type="match status" value="1"/>
</dbReference>
<dbReference type="InterPro" id="IPR000058">
    <property type="entry name" value="Znf_AN1"/>
</dbReference>
<dbReference type="PROSITE" id="PS50053">
    <property type="entry name" value="UBIQUITIN_2"/>
    <property type="match status" value="1"/>
</dbReference>
<name>A0A2J7Q941_9NEOP</name>